<protein>
    <submittedName>
        <fullName evidence="2">Helix-turn-helix transcriptional regulator</fullName>
    </submittedName>
</protein>
<evidence type="ECO:0000313" key="3">
    <source>
        <dbReference type="Proteomes" id="UP001180754"/>
    </source>
</evidence>
<name>A0ABU2XMI3_9ACTN</name>
<accession>A0ABU2XMI3</accession>
<dbReference type="SMART" id="SM00530">
    <property type="entry name" value="HTH_XRE"/>
    <property type="match status" value="1"/>
</dbReference>
<dbReference type="Gene3D" id="1.10.260.40">
    <property type="entry name" value="lambda repressor-like DNA-binding domains"/>
    <property type="match status" value="1"/>
</dbReference>
<dbReference type="Pfam" id="PF13560">
    <property type="entry name" value="HTH_31"/>
    <property type="match status" value="1"/>
</dbReference>
<evidence type="ECO:0000259" key="1">
    <source>
        <dbReference type="PROSITE" id="PS50943"/>
    </source>
</evidence>
<organism evidence="2 3">
    <name type="scientific">Streptomyces lonegramiae</name>
    <dbReference type="NCBI Taxonomy" id="3075524"/>
    <lineage>
        <taxon>Bacteria</taxon>
        <taxon>Bacillati</taxon>
        <taxon>Actinomycetota</taxon>
        <taxon>Actinomycetes</taxon>
        <taxon>Kitasatosporales</taxon>
        <taxon>Streptomycetaceae</taxon>
        <taxon>Streptomyces</taxon>
    </lineage>
</organism>
<dbReference type="Pfam" id="PF19054">
    <property type="entry name" value="DUF5753"/>
    <property type="match status" value="1"/>
</dbReference>
<dbReference type="InterPro" id="IPR001387">
    <property type="entry name" value="Cro/C1-type_HTH"/>
</dbReference>
<comment type="caution">
    <text evidence="2">The sequence shown here is derived from an EMBL/GenBank/DDBJ whole genome shotgun (WGS) entry which is preliminary data.</text>
</comment>
<reference evidence="2" key="1">
    <citation type="submission" date="2024-05" db="EMBL/GenBank/DDBJ databases">
        <title>30 novel species of actinomycetes from the DSMZ collection.</title>
        <authorList>
            <person name="Nouioui I."/>
        </authorList>
    </citation>
    <scope>NUCLEOTIDE SEQUENCE</scope>
    <source>
        <strain evidence="2">DSM 41529</strain>
    </source>
</reference>
<dbReference type="InterPro" id="IPR010982">
    <property type="entry name" value="Lambda_DNA-bd_dom_sf"/>
</dbReference>
<dbReference type="CDD" id="cd00093">
    <property type="entry name" value="HTH_XRE"/>
    <property type="match status" value="1"/>
</dbReference>
<feature type="domain" description="HTH cro/C1-type" evidence="1">
    <location>
        <begin position="18"/>
        <end position="73"/>
    </location>
</feature>
<sequence>MALRTVITERQRRLGSELRKLREQAGLSINEASSRVGMGATHLSHAEAARTAIAFDRLRALMQAYEVRDEPYADALASLSEDKGKGWWSGYRGGLSPAALDLAELESRTCSIRSYESLFIPGILQLEDYTRAIFRANDTVTTPEGIDAAVNFRLRRQKVLTSDDPPEVHAVIHEAALHMRFGGASVARKQLLRLVELAELPHVRIQVLPFTAEGVSAVNTPFCLLTSHGGALETVQMDHADQSMFLHTPDSIAQYQKQFDQLCSIALPPVNAKVTSSLDREGRDSLGLIQYVLYSHY</sequence>
<proteinExistence type="predicted"/>
<dbReference type="PROSITE" id="PS50943">
    <property type="entry name" value="HTH_CROC1"/>
    <property type="match status" value="1"/>
</dbReference>
<dbReference type="SUPFAM" id="SSF47413">
    <property type="entry name" value="lambda repressor-like DNA-binding domains"/>
    <property type="match status" value="1"/>
</dbReference>
<dbReference type="InterPro" id="IPR043917">
    <property type="entry name" value="DUF5753"/>
</dbReference>
<dbReference type="EMBL" id="JAVRFD010000015">
    <property type="protein sequence ID" value="MDT0546705.1"/>
    <property type="molecule type" value="Genomic_DNA"/>
</dbReference>
<dbReference type="Proteomes" id="UP001180754">
    <property type="component" value="Unassembled WGS sequence"/>
</dbReference>
<gene>
    <name evidence="2" type="ORF">RND15_28955</name>
</gene>
<dbReference type="RefSeq" id="WP_311727182.1">
    <property type="nucleotide sequence ID" value="NZ_JAVRFD010000015.1"/>
</dbReference>
<evidence type="ECO:0000313" key="2">
    <source>
        <dbReference type="EMBL" id="MDT0546705.1"/>
    </source>
</evidence>
<keyword evidence="3" id="KW-1185">Reference proteome</keyword>